<accession>A0A926S5I2</accession>
<protein>
    <submittedName>
        <fullName evidence="2">Uncharacterized protein</fullName>
    </submittedName>
</protein>
<feature type="transmembrane region" description="Helical" evidence="1">
    <location>
        <begin position="15"/>
        <end position="38"/>
    </location>
</feature>
<gene>
    <name evidence="2" type="ORF">IDJ76_06655</name>
</gene>
<comment type="caution">
    <text evidence="2">The sequence shown here is derived from an EMBL/GenBank/DDBJ whole genome shotgun (WGS) entry which is preliminary data.</text>
</comment>
<name>A0A926S5I2_9SPHI</name>
<keyword evidence="1" id="KW-0472">Membrane</keyword>
<proteinExistence type="predicted"/>
<keyword evidence="3" id="KW-1185">Reference proteome</keyword>
<dbReference type="Proteomes" id="UP000619078">
    <property type="component" value="Unassembled WGS sequence"/>
</dbReference>
<evidence type="ECO:0000313" key="2">
    <source>
        <dbReference type="EMBL" id="MBD1392771.1"/>
    </source>
</evidence>
<keyword evidence="1" id="KW-1133">Transmembrane helix</keyword>
<keyword evidence="1" id="KW-0812">Transmembrane</keyword>
<feature type="transmembrane region" description="Helical" evidence="1">
    <location>
        <begin position="44"/>
        <end position="62"/>
    </location>
</feature>
<reference evidence="2" key="1">
    <citation type="submission" date="2020-09" db="EMBL/GenBank/DDBJ databases">
        <title>Novel species of Mucilaginibacter isolated from a glacier on the Tibetan Plateau.</title>
        <authorList>
            <person name="Liu Q."/>
            <person name="Xin Y.-H."/>
        </authorList>
    </citation>
    <scope>NUCLEOTIDE SEQUENCE</scope>
    <source>
        <strain evidence="2">ZB1P21</strain>
    </source>
</reference>
<evidence type="ECO:0000313" key="3">
    <source>
        <dbReference type="Proteomes" id="UP000619078"/>
    </source>
</evidence>
<evidence type="ECO:0000256" key="1">
    <source>
        <dbReference type="SAM" id="Phobius"/>
    </source>
</evidence>
<dbReference type="EMBL" id="JACWMX010000002">
    <property type="protein sequence ID" value="MBD1392771.1"/>
    <property type="molecule type" value="Genomic_DNA"/>
</dbReference>
<sequence length="67" mass="7225">MAVFKWLLRNKQGLLIIKAVVCFAVIPACFVAIGLFTYGVDYKGVLLSAIAIGLPNAALPYLEKKIG</sequence>
<dbReference type="AlphaFoldDB" id="A0A926S5I2"/>
<dbReference type="RefSeq" id="WP_191162010.1">
    <property type="nucleotide sequence ID" value="NZ_JACWMX010000002.1"/>
</dbReference>
<organism evidence="2 3">
    <name type="scientific">Mucilaginibacter glaciei</name>
    <dbReference type="NCBI Taxonomy" id="2772109"/>
    <lineage>
        <taxon>Bacteria</taxon>
        <taxon>Pseudomonadati</taxon>
        <taxon>Bacteroidota</taxon>
        <taxon>Sphingobacteriia</taxon>
        <taxon>Sphingobacteriales</taxon>
        <taxon>Sphingobacteriaceae</taxon>
        <taxon>Mucilaginibacter</taxon>
    </lineage>
</organism>